<dbReference type="Pfam" id="PF23857">
    <property type="entry name" value="Phage_TAC_19"/>
    <property type="match status" value="1"/>
</dbReference>
<gene>
    <name evidence="1" type="ORF">ERX37_05455</name>
</gene>
<name>A0A4R6BP70_9STAP</name>
<dbReference type="Proteomes" id="UP000295328">
    <property type="component" value="Unassembled WGS sequence"/>
</dbReference>
<reference evidence="1 2" key="1">
    <citation type="submission" date="2019-01" db="EMBL/GenBank/DDBJ databases">
        <title>Draft genome sequences of the type strains of six Macrococcus species.</title>
        <authorList>
            <person name="Mazhar S."/>
            <person name="Altermann E."/>
            <person name="Hill C."/>
            <person name="Mcauliffe O."/>
        </authorList>
    </citation>
    <scope>NUCLEOTIDE SEQUENCE [LARGE SCALE GENOMIC DNA]</scope>
    <source>
        <strain evidence="1 2">CCM4809</strain>
    </source>
</reference>
<dbReference type="NCBIfam" id="NF047360">
    <property type="entry name" value="tail_chap_PVL"/>
    <property type="match status" value="1"/>
</dbReference>
<dbReference type="InterPro" id="IPR057006">
    <property type="entry name" value="Phage_TAC_19"/>
</dbReference>
<protein>
    <recommendedName>
        <fullName evidence="3">Phage protein</fullName>
    </recommendedName>
</protein>
<sequence>MKRNYIRLVKEMKNNEPVFDTFVTPAFIPFKMMYQAVDLMDEMQGDKVTEKQAFDMMLDMVVDIYNKQFSKEQLMDGLHAPDALTELQEQVAFVAEGRMSEERKKELAKMI</sequence>
<keyword evidence="2" id="KW-1185">Reference proteome</keyword>
<dbReference type="EMBL" id="SCWE01000001">
    <property type="protein sequence ID" value="TDM03532.1"/>
    <property type="molecule type" value="Genomic_DNA"/>
</dbReference>
<dbReference type="AlphaFoldDB" id="A0A4R6BP70"/>
<accession>A0A4R6BP70</accession>
<dbReference type="OrthoDB" id="2413964at2"/>
<evidence type="ECO:0008006" key="3">
    <source>
        <dbReference type="Google" id="ProtNLM"/>
    </source>
</evidence>
<organism evidence="1 2">
    <name type="scientific">Macrococcus hajekii</name>
    <dbReference type="NCBI Taxonomy" id="198482"/>
    <lineage>
        <taxon>Bacteria</taxon>
        <taxon>Bacillati</taxon>
        <taxon>Bacillota</taxon>
        <taxon>Bacilli</taxon>
        <taxon>Bacillales</taxon>
        <taxon>Staphylococcaceae</taxon>
        <taxon>Macrococcus</taxon>
    </lineage>
</organism>
<dbReference type="RefSeq" id="WP_133429628.1">
    <property type="nucleotide sequence ID" value="NZ_BMCC01000001.1"/>
</dbReference>
<proteinExistence type="predicted"/>
<comment type="caution">
    <text evidence="1">The sequence shown here is derived from an EMBL/GenBank/DDBJ whole genome shotgun (WGS) entry which is preliminary data.</text>
</comment>
<evidence type="ECO:0000313" key="1">
    <source>
        <dbReference type="EMBL" id="TDM03532.1"/>
    </source>
</evidence>
<evidence type="ECO:0000313" key="2">
    <source>
        <dbReference type="Proteomes" id="UP000295328"/>
    </source>
</evidence>